<dbReference type="Gene3D" id="3.40.50.10400">
    <property type="entry name" value="Hypothetical protein PA1492"/>
    <property type="match status" value="1"/>
</dbReference>
<gene>
    <name evidence="1" type="ORF">NCS_11160</name>
</gene>
<dbReference type="AlphaFoldDB" id="A0A2H1FF21"/>
<keyword evidence="2" id="KW-1185">Reference proteome</keyword>
<dbReference type="InterPro" id="IPR025518">
    <property type="entry name" value="DUF4406"/>
</dbReference>
<accession>A0A2H1FF21</accession>
<evidence type="ECO:0000313" key="1">
    <source>
        <dbReference type="EMBL" id="SMH71353.1"/>
    </source>
</evidence>
<dbReference type="Proteomes" id="UP000230607">
    <property type="component" value="Chromosome 1"/>
</dbReference>
<protein>
    <recommendedName>
        <fullName evidence="3">DUF4406 domain-containing protein</fullName>
    </recommendedName>
</protein>
<dbReference type="Pfam" id="PF14359">
    <property type="entry name" value="DUF4406"/>
    <property type="match status" value="1"/>
</dbReference>
<dbReference type="EMBL" id="LT841358">
    <property type="protein sequence ID" value="SMH71353.1"/>
    <property type="molecule type" value="Genomic_DNA"/>
</dbReference>
<name>A0A2H1FF21_9ARCH</name>
<dbReference type="SUPFAM" id="SSF52309">
    <property type="entry name" value="N-(deoxy)ribosyltransferase-like"/>
    <property type="match status" value="1"/>
</dbReference>
<evidence type="ECO:0008006" key="3">
    <source>
        <dbReference type="Google" id="ProtNLM"/>
    </source>
</evidence>
<organism evidence="1 2">
    <name type="scientific">Candidatus Nitrosotalea okcheonensis</name>
    <dbReference type="NCBI Taxonomy" id="1903276"/>
    <lineage>
        <taxon>Archaea</taxon>
        <taxon>Nitrososphaerota</taxon>
        <taxon>Nitrososphaeria</taxon>
        <taxon>Nitrosotaleales</taxon>
        <taxon>Nitrosotaleaceae</taxon>
        <taxon>Nitrosotalea</taxon>
    </lineage>
</organism>
<reference evidence="2" key="1">
    <citation type="submission" date="2017-03" db="EMBL/GenBank/DDBJ databases">
        <authorList>
            <person name="Herbold C."/>
        </authorList>
    </citation>
    <scope>NUCLEOTIDE SEQUENCE [LARGE SCALE GENOMIC DNA]</scope>
</reference>
<dbReference type="RefSeq" id="WP_157927338.1">
    <property type="nucleotide sequence ID" value="NZ_LT841358.1"/>
</dbReference>
<proteinExistence type="predicted"/>
<sequence length="125" mass="14622">MMADNMKIYVAGPYTASTDLEIQKNVNNAIDAAIAIYKKGHYPYLPHLTHWIELRSQETKQGLKWEDYIEMDHAWLEDCDALLLLAPSRGANLELEYAKQHGKKIFFNIKEIPEQKIEHRYQFAK</sequence>
<evidence type="ECO:0000313" key="2">
    <source>
        <dbReference type="Proteomes" id="UP000230607"/>
    </source>
</evidence>